<dbReference type="SUPFAM" id="SSF46785">
    <property type="entry name" value="Winged helix' DNA-binding domain"/>
    <property type="match status" value="1"/>
</dbReference>
<dbReference type="AlphaFoldDB" id="A0A250XNX4"/>
<gene>
    <name evidence="10" type="ORF">CEUSTIGMA_g12148.t1</name>
</gene>
<dbReference type="STRING" id="1157962.A0A250XNX4"/>
<dbReference type="GO" id="GO:0032266">
    <property type="term" value="F:phosphatidylinositol-3-phosphate binding"/>
    <property type="evidence" value="ECO:0007669"/>
    <property type="project" value="UniProtKB-UniRule"/>
</dbReference>
<dbReference type="SUPFAM" id="SSF46934">
    <property type="entry name" value="UBA-like"/>
    <property type="match status" value="1"/>
</dbReference>
<feature type="region of interest" description="Disordered" evidence="7">
    <location>
        <begin position="262"/>
        <end position="294"/>
    </location>
</feature>
<keyword evidence="6" id="KW-0963">Cytoplasm</keyword>
<dbReference type="InterPro" id="IPR011993">
    <property type="entry name" value="PH-like_dom_sf"/>
</dbReference>
<keyword evidence="5" id="KW-0175">Coiled coil</keyword>
<evidence type="ECO:0000256" key="4">
    <source>
        <dbReference type="ARBA" id="ARBA00022927"/>
    </source>
</evidence>
<dbReference type="EMBL" id="BEGY01000134">
    <property type="protein sequence ID" value="GAX84726.1"/>
    <property type="molecule type" value="Genomic_DNA"/>
</dbReference>
<comment type="similarity">
    <text evidence="1 6">Belongs to the VPS36 family.</text>
</comment>
<dbReference type="Pfam" id="PF04157">
    <property type="entry name" value="EAP30"/>
    <property type="match status" value="1"/>
</dbReference>
<evidence type="ECO:0000259" key="8">
    <source>
        <dbReference type="PROSITE" id="PS50030"/>
    </source>
</evidence>
<dbReference type="GO" id="GO:0031902">
    <property type="term" value="C:late endosome membrane"/>
    <property type="evidence" value="ECO:0007669"/>
    <property type="project" value="UniProtKB-UniRule"/>
</dbReference>
<comment type="subcellular location">
    <subcellularLocation>
        <location evidence="6">Cytoplasm</location>
    </subcellularLocation>
    <subcellularLocation>
        <location evidence="6">Endosome</location>
    </subcellularLocation>
</comment>
<dbReference type="GO" id="GO:0043130">
    <property type="term" value="F:ubiquitin binding"/>
    <property type="evidence" value="ECO:0007669"/>
    <property type="project" value="UniProtKB-UniRule"/>
</dbReference>
<comment type="subunit">
    <text evidence="6">Component of the endosomal sorting complex required for transport II (ESCRT-II).</text>
</comment>
<dbReference type="InterPro" id="IPR040608">
    <property type="entry name" value="Snf8/Vps36"/>
</dbReference>
<feature type="domain" description="UBA" evidence="8">
    <location>
        <begin position="218"/>
        <end position="259"/>
    </location>
</feature>
<protein>
    <recommendedName>
        <fullName evidence="6">Vacuolar protein-sorting-associated protein 36</fullName>
    </recommendedName>
    <alternativeName>
        <fullName evidence="6">ESCRT-II complex subunit VPS36</fullName>
    </alternativeName>
</protein>
<keyword evidence="4 6" id="KW-0653">Protein transport</keyword>
<evidence type="ECO:0000256" key="2">
    <source>
        <dbReference type="ARBA" id="ARBA00022448"/>
    </source>
</evidence>
<dbReference type="Gene3D" id="1.10.8.10">
    <property type="entry name" value="DNA helicase RuvA subunit, C-terminal domain"/>
    <property type="match status" value="1"/>
</dbReference>
<sequence>MIGTGESVTNEGWFVKSAKSTAICNFQMILDQVHVTASGRASLKDKEIEISMLDQADLEYQDGLGGVIGFQSAAYKGGYLVLTTQRMIWMCNSAGPPSSSGCPCCLPLHSILDIKKKSQLTFSGTKVRLALDIAANYKKEPTRADGQFHTTLQLVIRCRGESPDTFMAKMKDMLRNRTEPSSTTTATQPQAASTTLTSASSQATTVSSQGDTIVLPRPVDESLLCQLVDMGFSRNQAARSLMATHNTGCQPAIDYILAFGDQPGMNDPLPPPAQQQGQNQYSPGIPHPPQQGPLQKAAVPAVYNANPCTAFQAPAIINPNYQGQPYPAPYNLNPSTALQPPAPNLNYQGGFIGVAGIVRREEQKATDASRSLSVAFQDLQALMDMAAEMVKLAERFRGVMSQVGQGNEDELMDRDTQLQLIEMGITSPVTKESAGARYSVELSRQLADFLERPLQQCGGIMTLPDAYCLYNRARGAELVSPEDLLLAIKMFSQLGLPLKLHTLPSGIPVVQSAAHSVEAVCSRIAQLLEELRTTSSSTSQHAPELLGSSVSATDIAKAFSISLPVAREHLLTAELRGMLCRDDGPEGLRFYTNFFHSVSI</sequence>
<dbReference type="InterPro" id="IPR021648">
    <property type="entry name" value="GLUE_dom"/>
</dbReference>
<comment type="function">
    <text evidence="6">Component of the ESCRT-II complex (endosomal sorting complex required for transport II), which is required for multivesicular body (MVB) formation and sorting of endosomal cargo proteins into MVBs.</text>
</comment>
<feature type="region of interest" description="Disordered" evidence="7">
    <location>
        <begin position="177"/>
        <end position="203"/>
    </location>
</feature>
<dbReference type="InterPro" id="IPR009060">
    <property type="entry name" value="UBA-like_sf"/>
</dbReference>
<evidence type="ECO:0000256" key="6">
    <source>
        <dbReference type="RuleBase" id="RU367095"/>
    </source>
</evidence>
<keyword evidence="3 6" id="KW-0967">Endosome</keyword>
<reference evidence="10 11" key="1">
    <citation type="submission" date="2017-08" db="EMBL/GenBank/DDBJ databases">
        <title>Acidophilic green algal genome provides insights into adaptation to an acidic environment.</title>
        <authorList>
            <person name="Hirooka S."/>
            <person name="Hirose Y."/>
            <person name="Kanesaki Y."/>
            <person name="Higuchi S."/>
            <person name="Fujiwara T."/>
            <person name="Onuma R."/>
            <person name="Era A."/>
            <person name="Ohbayashi R."/>
            <person name="Uzuka A."/>
            <person name="Nozaki H."/>
            <person name="Yoshikawa H."/>
            <person name="Miyagishima S.Y."/>
        </authorList>
    </citation>
    <scope>NUCLEOTIDE SEQUENCE [LARGE SCALE GENOMIC DNA]</scope>
    <source>
        <strain evidence="10 11">NIES-2499</strain>
    </source>
</reference>
<feature type="domain" description="GLUE N-terminal" evidence="9">
    <location>
        <begin position="33"/>
        <end position="186"/>
    </location>
</feature>
<name>A0A250XNX4_9CHLO</name>
<dbReference type="PANTHER" id="PTHR13128:SF12">
    <property type="entry name" value="VACUOLAR PROTEIN-SORTING-ASSOCIATED PROTEIN 36"/>
    <property type="match status" value="1"/>
</dbReference>
<dbReference type="PROSITE" id="PS50030">
    <property type="entry name" value="UBA"/>
    <property type="match status" value="1"/>
</dbReference>
<evidence type="ECO:0000313" key="11">
    <source>
        <dbReference type="Proteomes" id="UP000232323"/>
    </source>
</evidence>
<dbReference type="PROSITE" id="PS51495">
    <property type="entry name" value="GLUE"/>
    <property type="match status" value="1"/>
</dbReference>
<dbReference type="InterPro" id="IPR037855">
    <property type="entry name" value="Vps36"/>
</dbReference>
<dbReference type="Proteomes" id="UP000232323">
    <property type="component" value="Unassembled WGS sequence"/>
</dbReference>
<dbReference type="OrthoDB" id="271448at2759"/>
<evidence type="ECO:0000256" key="5">
    <source>
        <dbReference type="ARBA" id="ARBA00023054"/>
    </source>
</evidence>
<keyword evidence="11" id="KW-1185">Reference proteome</keyword>
<feature type="compositionally biased region" description="Low complexity" evidence="7">
    <location>
        <begin position="181"/>
        <end position="203"/>
    </location>
</feature>
<dbReference type="FunFam" id="1.10.10.10:FF:000165">
    <property type="entry name" value="Vacuolar protein sorting protein (Vps36)"/>
    <property type="match status" value="1"/>
</dbReference>
<organism evidence="10 11">
    <name type="scientific">Chlamydomonas eustigma</name>
    <dbReference type="NCBI Taxonomy" id="1157962"/>
    <lineage>
        <taxon>Eukaryota</taxon>
        <taxon>Viridiplantae</taxon>
        <taxon>Chlorophyta</taxon>
        <taxon>core chlorophytes</taxon>
        <taxon>Chlorophyceae</taxon>
        <taxon>CS clade</taxon>
        <taxon>Chlamydomonadales</taxon>
        <taxon>Chlamydomonadaceae</taxon>
        <taxon>Chlamydomonas</taxon>
    </lineage>
</organism>
<proteinExistence type="inferred from homology"/>
<evidence type="ECO:0000259" key="9">
    <source>
        <dbReference type="PROSITE" id="PS51495"/>
    </source>
</evidence>
<evidence type="ECO:0000313" key="10">
    <source>
        <dbReference type="EMBL" id="GAX84726.1"/>
    </source>
</evidence>
<dbReference type="Gene3D" id="6.10.140.260">
    <property type="match status" value="1"/>
</dbReference>
<dbReference type="SUPFAM" id="SSF50729">
    <property type="entry name" value="PH domain-like"/>
    <property type="match status" value="1"/>
</dbReference>
<comment type="caution">
    <text evidence="10">The sequence shown here is derived from an EMBL/GenBank/DDBJ whole genome shotgun (WGS) entry which is preliminary data.</text>
</comment>
<evidence type="ECO:0000256" key="3">
    <source>
        <dbReference type="ARBA" id="ARBA00022753"/>
    </source>
</evidence>
<dbReference type="Pfam" id="PF22562">
    <property type="entry name" value="UBA_7"/>
    <property type="match status" value="1"/>
</dbReference>
<dbReference type="GO" id="GO:0000814">
    <property type="term" value="C:ESCRT II complex"/>
    <property type="evidence" value="ECO:0007669"/>
    <property type="project" value="UniProtKB-UniRule"/>
</dbReference>
<evidence type="ECO:0000256" key="7">
    <source>
        <dbReference type="SAM" id="MobiDB-lite"/>
    </source>
</evidence>
<dbReference type="PANTHER" id="PTHR13128">
    <property type="entry name" value="VACUOLAR PROTEIN-SORTING-ASSOCIATED PROTEIN 36"/>
    <property type="match status" value="1"/>
</dbReference>
<dbReference type="InterPro" id="IPR036388">
    <property type="entry name" value="WH-like_DNA-bd_sf"/>
</dbReference>
<evidence type="ECO:0000256" key="1">
    <source>
        <dbReference type="ARBA" id="ARBA00009697"/>
    </source>
</evidence>
<accession>A0A250XNX4</accession>
<keyword evidence="2 6" id="KW-0813">Transport</keyword>
<dbReference type="Gene3D" id="2.30.29.30">
    <property type="entry name" value="Pleckstrin-homology domain (PH domain)/Phosphotyrosine-binding domain (PTB)"/>
    <property type="match status" value="1"/>
</dbReference>
<dbReference type="GO" id="GO:0043328">
    <property type="term" value="P:protein transport to vacuole involved in ubiquitin-dependent protein catabolic process via the multivesicular body sorting pathway"/>
    <property type="evidence" value="ECO:0007669"/>
    <property type="project" value="UniProtKB-UniRule"/>
</dbReference>
<dbReference type="Gene3D" id="1.10.10.10">
    <property type="entry name" value="Winged helix-like DNA-binding domain superfamily/Winged helix DNA-binding domain"/>
    <property type="match status" value="2"/>
</dbReference>
<dbReference type="InterPro" id="IPR015940">
    <property type="entry name" value="UBA"/>
</dbReference>
<dbReference type="InterPro" id="IPR036390">
    <property type="entry name" value="WH_DNA-bd_sf"/>
</dbReference>